<gene>
    <name evidence="1" type="ORF">NADRNF5_0964</name>
</gene>
<organism evidence="1 2">
    <name type="scientific">Nitrosopumilus adriaticus</name>
    <dbReference type="NCBI Taxonomy" id="1580092"/>
    <lineage>
        <taxon>Archaea</taxon>
        <taxon>Nitrososphaerota</taxon>
        <taxon>Nitrososphaeria</taxon>
        <taxon>Nitrosopumilales</taxon>
        <taxon>Nitrosopumilaceae</taxon>
        <taxon>Nitrosopumilus</taxon>
    </lineage>
</organism>
<evidence type="ECO:0000313" key="1">
    <source>
        <dbReference type="EMBL" id="AJW70657.1"/>
    </source>
</evidence>
<reference evidence="1 2" key="2">
    <citation type="journal article" date="2016" name="ISME J.">
        <title>Physiological and genomic characterization of two novel marine thaumarchaeal strains indicates niche differentiation.</title>
        <authorList>
            <person name="Bayer B."/>
            <person name="Vojvoda J."/>
            <person name="Offre P."/>
            <person name="Alves R.J."/>
            <person name="Elisabeth N.H."/>
            <person name="Garcia J.A."/>
            <person name="Volland J.M."/>
            <person name="Srivastava A."/>
            <person name="Schleper C."/>
            <person name="Herndl G.J."/>
        </authorList>
    </citation>
    <scope>NUCLEOTIDE SEQUENCE [LARGE SCALE GENOMIC DNA]</scope>
    <source>
        <strain evidence="1 2">NF5</strain>
    </source>
</reference>
<name>A0A0D5C2L7_9ARCH</name>
<dbReference type="STRING" id="1580092.NADRNF5_0964"/>
<dbReference type="HOGENOM" id="CLU_128582_2_1_2"/>
<dbReference type="AlphaFoldDB" id="A0A0D5C2L7"/>
<dbReference type="GeneID" id="24820183"/>
<dbReference type="EMBL" id="CP011070">
    <property type="protein sequence ID" value="AJW70657.1"/>
    <property type="molecule type" value="Genomic_DNA"/>
</dbReference>
<reference evidence="2" key="1">
    <citation type="submission" date="2015-03" db="EMBL/GenBank/DDBJ databases">
        <title>Characterization of two novel Thaumarchaeota isolated from the Northern Adriatic Sea.</title>
        <authorList>
            <person name="Bayer B."/>
            <person name="Vojvoda J."/>
            <person name="Offre P."/>
            <person name="Srivastava A."/>
            <person name="Elisabeth N."/>
            <person name="Garcia J.A.L."/>
            <person name="Schleper C."/>
            <person name="Herndl G.J."/>
        </authorList>
    </citation>
    <scope>NUCLEOTIDE SEQUENCE [LARGE SCALE GENOMIC DNA]</scope>
    <source>
        <strain evidence="2">NF5</strain>
    </source>
</reference>
<proteinExistence type="predicted"/>
<accession>A0A0D5C2L7</accession>
<protein>
    <submittedName>
        <fullName evidence="1">Uncharacterized protein</fullName>
    </submittedName>
</protein>
<dbReference type="KEGG" id="nin:NADRNF5_0964"/>
<sequence>MGLEIMGRYEKLLDMLMDYNNSIRFAAISDTDGKILWHSKRNDVKLKVPLAETKKAMKREAEDWIDRSKFEDRNDLGRAMYHITSFEKIKRITIPIDAFHLLFVSVDNEPLAKTKRKSYGRLVEMGKIMSIVDFVNTFEE</sequence>
<dbReference type="RefSeq" id="WP_237089347.1">
    <property type="nucleotide sequence ID" value="NZ_CP011070.1"/>
</dbReference>
<keyword evidence="2" id="KW-1185">Reference proteome</keyword>
<evidence type="ECO:0000313" key="2">
    <source>
        <dbReference type="Proteomes" id="UP000032408"/>
    </source>
</evidence>
<dbReference type="Proteomes" id="UP000032408">
    <property type="component" value="Chromosome"/>
</dbReference>